<dbReference type="Proteomes" id="UP001596337">
    <property type="component" value="Unassembled WGS sequence"/>
</dbReference>
<dbReference type="GO" id="GO:0016787">
    <property type="term" value="F:hydrolase activity"/>
    <property type="evidence" value="ECO:0007669"/>
    <property type="project" value="UniProtKB-KW"/>
</dbReference>
<dbReference type="Pfam" id="PF12146">
    <property type="entry name" value="Hydrolase_4"/>
    <property type="match status" value="1"/>
</dbReference>
<proteinExistence type="predicted"/>
<comment type="caution">
    <text evidence="2">The sequence shown here is derived from an EMBL/GenBank/DDBJ whole genome shotgun (WGS) entry which is preliminary data.</text>
</comment>
<evidence type="ECO:0000313" key="2">
    <source>
        <dbReference type="EMBL" id="MFC6871704.1"/>
    </source>
</evidence>
<keyword evidence="2" id="KW-0378">Hydrolase</keyword>
<evidence type="ECO:0000259" key="1">
    <source>
        <dbReference type="Pfam" id="PF12146"/>
    </source>
</evidence>
<protein>
    <submittedName>
        <fullName evidence="2">Alpha/beta hydrolase</fullName>
    </submittedName>
</protein>
<name>A0ABW2CAY8_9PSEU</name>
<dbReference type="EMBL" id="JBHSXX010000001">
    <property type="protein sequence ID" value="MFC6871704.1"/>
    <property type="molecule type" value="Genomic_DNA"/>
</dbReference>
<feature type="domain" description="Serine aminopeptidase S33" evidence="1">
    <location>
        <begin position="24"/>
        <end position="133"/>
    </location>
</feature>
<organism evidence="2 3">
    <name type="scientific">Haloechinothrix salitolerans</name>
    <dbReference type="NCBI Taxonomy" id="926830"/>
    <lineage>
        <taxon>Bacteria</taxon>
        <taxon>Bacillati</taxon>
        <taxon>Actinomycetota</taxon>
        <taxon>Actinomycetes</taxon>
        <taxon>Pseudonocardiales</taxon>
        <taxon>Pseudonocardiaceae</taxon>
        <taxon>Haloechinothrix</taxon>
    </lineage>
</organism>
<keyword evidence="3" id="KW-1185">Reference proteome</keyword>
<dbReference type="InterPro" id="IPR029058">
    <property type="entry name" value="AB_hydrolase_fold"/>
</dbReference>
<dbReference type="SUPFAM" id="SSF53474">
    <property type="entry name" value="alpha/beta-Hydrolases"/>
    <property type="match status" value="1"/>
</dbReference>
<dbReference type="RefSeq" id="WP_345391755.1">
    <property type="nucleotide sequence ID" value="NZ_BAABLA010000007.1"/>
</dbReference>
<evidence type="ECO:0000313" key="3">
    <source>
        <dbReference type="Proteomes" id="UP001596337"/>
    </source>
</evidence>
<dbReference type="Gene3D" id="3.40.50.1820">
    <property type="entry name" value="alpha/beta hydrolase"/>
    <property type="match status" value="1"/>
</dbReference>
<dbReference type="InterPro" id="IPR022742">
    <property type="entry name" value="Hydrolase_4"/>
</dbReference>
<gene>
    <name evidence="2" type="ORF">ACFQGD_31745</name>
</gene>
<sequence>MDIPSGDTTLAADLVTPSTPSGAGLLFVHGYGSSRRRQTLRAREVSQRLCHTGLAVDLSGHGDSPGDLRERTRQDHLRDVVAAYDALASTEDVERIGVCAASYGAYLACLLLGERPVQRLLLRAPALYIDADGPDPEARQHLRGLIDTNAALANLATFDGDTLVLESEHDEVIPRRSIDAYLHAARHGTHRVLAGAKHALIDDASDAAFLTEIVDWFADL</sequence>
<accession>A0ABW2CAY8</accession>
<reference evidence="3" key="1">
    <citation type="journal article" date="2019" name="Int. J. Syst. Evol. Microbiol.">
        <title>The Global Catalogue of Microorganisms (GCM) 10K type strain sequencing project: providing services to taxonomists for standard genome sequencing and annotation.</title>
        <authorList>
            <consortium name="The Broad Institute Genomics Platform"/>
            <consortium name="The Broad Institute Genome Sequencing Center for Infectious Disease"/>
            <person name="Wu L."/>
            <person name="Ma J."/>
        </authorList>
    </citation>
    <scope>NUCLEOTIDE SEQUENCE [LARGE SCALE GENOMIC DNA]</scope>
    <source>
        <strain evidence="3">KCTC 32255</strain>
    </source>
</reference>